<gene>
    <name evidence="2" type="ORF">B1H29_23165</name>
</gene>
<sequence length="142" mass="15459">MSVYWLLALLPFLGGLALTALEARNAVTEHLIRRLGRVAEGVVTDHTASREGTYAALHPVVRWTDAEGAEHEYAIPGTTGAHRLAEGTRVRVRHLPGAPESVSLDSPERYRTALLGLCLGVLLWVGTLTAVLFRMATLLHPF</sequence>
<dbReference type="KEGG" id="spac:B1H29_23165"/>
<dbReference type="EMBL" id="CP019724">
    <property type="protein sequence ID" value="AQS69404.1"/>
    <property type="molecule type" value="Genomic_DNA"/>
</dbReference>
<evidence type="ECO:0000256" key="1">
    <source>
        <dbReference type="SAM" id="Phobius"/>
    </source>
</evidence>
<keyword evidence="3" id="KW-1185">Reference proteome</keyword>
<accession>A0A1S6JCC0</accession>
<keyword evidence="1" id="KW-1133">Transmembrane helix</keyword>
<keyword evidence="1" id="KW-0472">Membrane</keyword>
<protein>
    <submittedName>
        <fullName evidence="2">DUF3592 domain-containing protein</fullName>
    </submittedName>
</protein>
<dbReference type="Proteomes" id="UP000189443">
    <property type="component" value="Chromosome"/>
</dbReference>
<evidence type="ECO:0000313" key="2">
    <source>
        <dbReference type="EMBL" id="AQS69404.1"/>
    </source>
</evidence>
<keyword evidence="1" id="KW-0812">Transmembrane</keyword>
<proteinExistence type="predicted"/>
<name>A0A1S6JCC0_9ACTN</name>
<dbReference type="RefSeq" id="WP_055417120.1">
    <property type="nucleotide sequence ID" value="NZ_CP019724.1"/>
</dbReference>
<reference evidence="2 3" key="1">
    <citation type="submission" date="2017-02" db="EMBL/GenBank/DDBJ databases">
        <title>Streptomyces pactum ACT12 Genome sequencing and assembly.</title>
        <authorList>
            <person name="Xue Q."/>
            <person name="Yan X."/>
            <person name="Jia L."/>
            <person name="Yan H."/>
        </authorList>
    </citation>
    <scope>NUCLEOTIDE SEQUENCE [LARGE SCALE GENOMIC DNA]</scope>
    <source>
        <strain evidence="2 3">ACT12</strain>
    </source>
</reference>
<feature type="transmembrane region" description="Helical" evidence="1">
    <location>
        <begin position="113"/>
        <end position="133"/>
    </location>
</feature>
<evidence type="ECO:0000313" key="3">
    <source>
        <dbReference type="Proteomes" id="UP000189443"/>
    </source>
</evidence>
<organism evidence="2 3">
    <name type="scientific">Streptomyces pactum</name>
    <dbReference type="NCBI Taxonomy" id="68249"/>
    <lineage>
        <taxon>Bacteria</taxon>
        <taxon>Bacillati</taxon>
        <taxon>Actinomycetota</taxon>
        <taxon>Actinomycetes</taxon>
        <taxon>Kitasatosporales</taxon>
        <taxon>Streptomycetaceae</taxon>
        <taxon>Streptomyces</taxon>
    </lineage>
</organism>
<dbReference type="OrthoDB" id="4241190at2"/>
<dbReference type="AlphaFoldDB" id="A0A1S6JCC0"/>